<dbReference type="AlphaFoldDB" id="A0AAP0E061"/>
<dbReference type="Proteomes" id="UP001419268">
    <property type="component" value="Unassembled WGS sequence"/>
</dbReference>
<evidence type="ECO:0000313" key="1">
    <source>
        <dbReference type="EMBL" id="KAK9084176.1"/>
    </source>
</evidence>
<accession>A0AAP0E061</accession>
<name>A0AAP0E061_9MAGN</name>
<organism evidence="1 2">
    <name type="scientific">Stephania cephalantha</name>
    <dbReference type="NCBI Taxonomy" id="152367"/>
    <lineage>
        <taxon>Eukaryota</taxon>
        <taxon>Viridiplantae</taxon>
        <taxon>Streptophyta</taxon>
        <taxon>Embryophyta</taxon>
        <taxon>Tracheophyta</taxon>
        <taxon>Spermatophyta</taxon>
        <taxon>Magnoliopsida</taxon>
        <taxon>Ranunculales</taxon>
        <taxon>Menispermaceae</taxon>
        <taxon>Menispermoideae</taxon>
        <taxon>Cissampelideae</taxon>
        <taxon>Stephania</taxon>
    </lineage>
</organism>
<proteinExistence type="predicted"/>
<protein>
    <submittedName>
        <fullName evidence="1">Uncharacterized protein</fullName>
    </submittedName>
</protein>
<reference evidence="1 2" key="1">
    <citation type="submission" date="2024-01" db="EMBL/GenBank/DDBJ databases">
        <title>Genome assemblies of Stephania.</title>
        <authorList>
            <person name="Yang L."/>
        </authorList>
    </citation>
    <scope>NUCLEOTIDE SEQUENCE [LARGE SCALE GENOMIC DNA]</scope>
    <source>
        <strain evidence="1">JXDWG</strain>
        <tissue evidence="1">Leaf</tissue>
    </source>
</reference>
<evidence type="ECO:0000313" key="2">
    <source>
        <dbReference type="Proteomes" id="UP001419268"/>
    </source>
</evidence>
<sequence>MLIGIGVTHLKFKPIYMHIKLITSLFHHALDRALNGQVFKWYNLTSTVNGMGTLTQLLGIVEQQHTHTS</sequence>
<gene>
    <name evidence="1" type="ORF">Scep_030647</name>
</gene>
<comment type="caution">
    <text evidence="1">The sequence shown here is derived from an EMBL/GenBank/DDBJ whole genome shotgun (WGS) entry which is preliminary data.</text>
</comment>
<keyword evidence="2" id="KW-1185">Reference proteome</keyword>
<dbReference type="EMBL" id="JBBNAG010000013">
    <property type="protein sequence ID" value="KAK9084176.1"/>
    <property type="molecule type" value="Genomic_DNA"/>
</dbReference>